<reference evidence="2" key="1">
    <citation type="submission" date="2012-02" db="EMBL/GenBank/DDBJ databases">
        <title>The complete genome of Echinicola vietnamensis DSM 17526.</title>
        <authorList>
            <person name="Lucas S."/>
            <person name="Copeland A."/>
            <person name="Lapidus A."/>
            <person name="Glavina del Rio T."/>
            <person name="Dalin E."/>
            <person name="Tice H."/>
            <person name="Bruce D."/>
            <person name="Goodwin L."/>
            <person name="Pitluck S."/>
            <person name="Peters L."/>
            <person name="Ovchinnikova G."/>
            <person name="Teshima H."/>
            <person name="Kyrpides N."/>
            <person name="Mavromatis K."/>
            <person name="Ivanova N."/>
            <person name="Brettin T."/>
            <person name="Detter J.C."/>
            <person name="Han C."/>
            <person name="Larimer F."/>
            <person name="Land M."/>
            <person name="Hauser L."/>
            <person name="Markowitz V."/>
            <person name="Cheng J.-F."/>
            <person name="Hugenholtz P."/>
            <person name="Woyke T."/>
            <person name="Wu D."/>
            <person name="Brambilla E."/>
            <person name="Klenk H.-P."/>
            <person name="Eisen J.A."/>
        </authorList>
    </citation>
    <scope>NUCLEOTIDE SEQUENCE [LARGE SCALE GENOMIC DNA]</scope>
    <source>
        <strain evidence="2">DSM 17526 / LMG 23754 / KMM 6221</strain>
    </source>
</reference>
<dbReference type="KEGG" id="evi:Echvi_3358"/>
<dbReference type="STRING" id="926556.Echvi_3358"/>
<organism evidence="1 2">
    <name type="scientific">Echinicola vietnamensis (strain DSM 17526 / LMG 23754 / KMM 6221)</name>
    <dbReference type="NCBI Taxonomy" id="926556"/>
    <lineage>
        <taxon>Bacteria</taxon>
        <taxon>Pseudomonadati</taxon>
        <taxon>Bacteroidota</taxon>
        <taxon>Cytophagia</taxon>
        <taxon>Cytophagales</taxon>
        <taxon>Cyclobacteriaceae</taxon>
        <taxon>Echinicola</taxon>
    </lineage>
</organism>
<gene>
    <name evidence="1" type="ordered locus">Echvi_3358</name>
</gene>
<dbReference type="EMBL" id="CP003346">
    <property type="protein sequence ID" value="AGA79579.1"/>
    <property type="molecule type" value="Genomic_DNA"/>
</dbReference>
<keyword evidence="2" id="KW-1185">Reference proteome</keyword>
<dbReference type="HOGENOM" id="CLU_3342979_0_0_10"/>
<evidence type="ECO:0000313" key="1">
    <source>
        <dbReference type="EMBL" id="AGA79579.1"/>
    </source>
</evidence>
<dbReference type="AlphaFoldDB" id="L0G086"/>
<dbReference type="Proteomes" id="UP000010796">
    <property type="component" value="Chromosome"/>
</dbReference>
<sequence>MEFVLFFMFKVNDFKLLILKQLSLSFAKSSDQMASYL</sequence>
<accession>L0G086</accession>
<name>L0G086_ECHVK</name>
<proteinExistence type="predicted"/>
<protein>
    <submittedName>
        <fullName evidence="1">Uncharacterized protein</fullName>
    </submittedName>
</protein>
<evidence type="ECO:0000313" key="2">
    <source>
        <dbReference type="Proteomes" id="UP000010796"/>
    </source>
</evidence>